<feature type="chain" id="PRO_5035185458" description="SREBP regulating gene protein" evidence="2">
    <location>
        <begin position="21"/>
        <end position="136"/>
    </location>
</feature>
<dbReference type="Proteomes" id="UP000789595">
    <property type="component" value="Unassembled WGS sequence"/>
</dbReference>
<evidence type="ECO:0000256" key="2">
    <source>
        <dbReference type="SAM" id="SignalP"/>
    </source>
</evidence>
<dbReference type="AlphaFoldDB" id="A0A8J2WJ20"/>
<feature type="signal peptide" evidence="2">
    <location>
        <begin position="1"/>
        <end position="20"/>
    </location>
</feature>
<evidence type="ECO:0000313" key="4">
    <source>
        <dbReference type="Proteomes" id="UP000789595"/>
    </source>
</evidence>
<evidence type="ECO:0000256" key="1">
    <source>
        <dbReference type="SAM" id="MobiDB-lite"/>
    </source>
</evidence>
<protein>
    <recommendedName>
        <fullName evidence="5">SREBP regulating gene protein</fullName>
    </recommendedName>
</protein>
<dbReference type="EMBL" id="CAKKNE010000003">
    <property type="protein sequence ID" value="CAH0370830.1"/>
    <property type="molecule type" value="Genomic_DNA"/>
</dbReference>
<accession>A0A8J2WJ20</accession>
<keyword evidence="2" id="KW-0732">Signal</keyword>
<gene>
    <name evidence="3" type="ORF">PECAL_3P07400</name>
</gene>
<sequence length="136" mass="14378">MRSLLAPTLVIAACSLTVQPRMTRRSLGGLLPALVALPSQTAFAADLKKDCIKDCVSNCNRVAPGNKAYCAVQCEDYCAQDDRKDGLSGSVSSEGGEVGWTSYARAGNTVEYGEDKPPQMDILPKSLLPQALRGGS</sequence>
<proteinExistence type="predicted"/>
<feature type="region of interest" description="Disordered" evidence="1">
    <location>
        <begin position="109"/>
        <end position="136"/>
    </location>
</feature>
<evidence type="ECO:0000313" key="3">
    <source>
        <dbReference type="EMBL" id="CAH0370830.1"/>
    </source>
</evidence>
<keyword evidence="4" id="KW-1185">Reference proteome</keyword>
<comment type="caution">
    <text evidence="3">The sequence shown here is derived from an EMBL/GenBank/DDBJ whole genome shotgun (WGS) entry which is preliminary data.</text>
</comment>
<reference evidence="3" key="1">
    <citation type="submission" date="2021-11" db="EMBL/GenBank/DDBJ databases">
        <authorList>
            <consortium name="Genoscope - CEA"/>
            <person name="William W."/>
        </authorList>
    </citation>
    <scope>NUCLEOTIDE SEQUENCE</scope>
</reference>
<dbReference type="OrthoDB" id="204729at2759"/>
<name>A0A8J2WJ20_9STRA</name>
<organism evidence="3 4">
    <name type="scientific">Pelagomonas calceolata</name>
    <dbReference type="NCBI Taxonomy" id="35677"/>
    <lineage>
        <taxon>Eukaryota</taxon>
        <taxon>Sar</taxon>
        <taxon>Stramenopiles</taxon>
        <taxon>Ochrophyta</taxon>
        <taxon>Pelagophyceae</taxon>
        <taxon>Pelagomonadales</taxon>
        <taxon>Pelagomonadaceae</taxon>
        <taxon>Pelagomonas</taxon>
    </lineage>
</organism>
<evidence type="ECO:0008006" key="5">
    <source>
        <dbReference type="Google" id="ProtNLM"/>
    </source>
</evidence>